<feature type="region of interest" description="Disordered" evidence="1">
    <location>
        <begin position="44"/>
        <end position="82"/>
    </location>
</feature>
<evidence type="ECO:0000313" key="3">
    <source>
        <dbReference type="Proteomes" id="UP001362999"/>
    </source>
</evidence>
<dbReference type="EMBL" id="JAWWNJ010000072">
    <property type="protein sequence ID" value="KAK7007273.1"/>
    <property type="molecule type" value="Genomic_DNA"/>
</dbReference>
<sequence length="164" mass="18221">MSSETIDITETLRKLGDLVLDGSEPVLAPAHIAGWLKQLRTDLESSSQATTRSRSQTSSRSSRSSSRSPSEGSEGRDSTNIQYNVKLNRKTTLSELHIVDDVDFLLEYPESSLNGVGYLIKREVSSWKNPLLDMAYSRGKPQGQNKKGEEEKCSPLDERASFNL</sequence>
<keyword evidence="3" id="KW-1185">Reference proteome</keyword>
<reference evidence="2 3" key="1">
    <citation type="journal article" date="2024" name="J Genomics">
        <title>Draft genome sequencing and assembly of Favolaschia claudopus CIRM-BRFM 2984 isolated from oak limbs.</title>
        <authorList>
            <person name="Navarro D."/>
            <person name="Drula E."/>
            <person name="Chaduli D."/>
            <person name="Cazenave R."/>
            <person name="Ahrendt S."/>
            <person name="Wang J."/>
            <person name="Lipzen A."/>
            <person name="Daum C."/>
            <person name="Barry K."/>
            <person name="Grigoriev I.V."/>
            <person name="Favel A."/>
            <person name="Rosso M.N."/>
            <person name="Martin F."/>
        </authorList>
    </citation>
    <scope>NUCLEOTIDE SEQUENCE [LARGE SCALE GENOMIC DNA]</scope>
    <source>
        <strain evidence="2 3">CIRM-BRFM 2984</strain>
    </source>
</reference>
<accession>A0AAW0ADC8</accession>
<evidence type="ECO:0000256" key="1">
    <source>
        <dbReference type="SAM" id="MobiDB-lite"/>
    </source>
</evidence>
<comment type="caution">
    <text evidence="2">The sequence shown here is derived from an EMBL/GenBank/DDBJ whole genome shotgun (WGS) entry which is preliminary data.</text>
</comment>
<feature type="compositionally biased region" description="Low complexity" evidence="1">
    <location>
        <begin position="44"/>
        <end position="72"/>
    </location>
</feature>
<dbReference type="AlphaFoldDB" id="A0AAW0ADC8"/>
<organism evidence="2 3">
    <name type="scientific">Favolaschia claudopus</name>
    <dbReference type="NCBI Taxonomy" id="2862362"/>
    <lineage>
        <taxon>Eukaryota</taxon>
        <taxon>Fungi</taxon>
        <taxon>Dikarya</taxon>
        <taxon>Basidiomycota</taxon>
        <taxon>Agaricomycotina</taxon>
        <taxon>Agaricomycetes</taxon>
        <taxon>Agaricomycetidae</taxon>
        <taxon>Agaricales</taxon>
        <taxon>Marasmiineae</taxon>
        <taxon>Mycenaceae</taxon>
        <taxon>Favolaschia</taxon>
    </lineage>
</organism>
<proteinExistence type="predicted"/>
<feature type="region of interest" description="Disordered" evidence="1">
    <location>
        <begin position="136"/>
        <end position="164"/>
    </location>
</feature>
<protein>
    <submittedName>
        <fullName evidence="2">Uncharacterized protein</fullName>
    </submittedName>
</protein>
<feature type="compositionally biased region" description="Basic and acidic residues" evidence="1">
    <location>
        <begin position="146"/>
        <end position="164"/>
    </location>
</feature>
<evidence type="ECO:0000313" key="2">
    <source>
        <dbReference type="EMBL" id="KAK7007273.1"/>
    </source>
</evidence>
<dbReference type="Proteomes" id="UP001362999">
    <property type="component" value="Unassembled WGS sequence"/>
</dbReference>
<gene>
    <name evidence="2" type="ORF">R3P38DRAFT_3212993</name>
</gene>
<name>A0AAW0ADC8_9AGAR</name>